<organism evidence="2 3">
    <name type="scientific">Robertmurraya siralis</name>
    <dbReference type="NCBI Taxonomy" id="77777"/>
    <lineage>
        <taxon>Bacteria</taxon>
        <taxon>Bacillati</taxon>
        <taxon>Bacillota</taxon>
        <taxon>Bacilli</taxon>
        <taxon>Bacillales</taxon>
        <taxon>Bacillaceae</taxon>
        <taxon>Robertmurraya</taxon>
    </lineage>
</organism>
<evidence type="ECO:0000313" key="2">
    <source>
        <dbReference type="EMBL" id="GIN62241.1"/>
    </source>
</evidence>
<dbReference type="GO" id="GO:0032259">
    <property type="term" value="P:methylation"/>
    <property type="evidence" value="ECO:0007669"/>
    <property type="project" value="UniProtKB-KW"/>
</dbReference>
<dbReference type="CDD" id="cd02440">
    <property type="entry name" value="AdoMet_MTases"/>
    <property type="match status" value="1"/>
</dbReference>
<keyword evidence="3" id="KW-1185">Reference proteome</keyword>
<dbReference type="Pfam" id="PF13649">
    <property type="entry name" value="Methyltransf_25"/>
    <property type="match status" value="1"/>
</dbReference>
<feature type="domain" description="Methyltransferase" evidence="1">
    <location>
        <begin position="42"/>
        <end position="127"/>
    </location>
</feature>
<dbReference type="InterPro" id="IPR041698">
    <property type="entry name" value="Methyltransf_25"/>
</dbReference>
<keyword evidence="2" id="KW-0808">Transferase</keyword>
<dbReference type="Gene3D" id="3.40.50.150">
    <property type="entry name" value="Vaccinia Virus protein VP39"/>
    <property type="match status" value="1"/>
</dbReference>
<comment type="caution">
    <text evidence="2">The sequence shown here is derived from an EMBL/GenBank/DDBJ whole genome shotgun (WGS) entry which is preliminary data.</text>
</comment>
<sequence length="237" mass="28132">MEKMFLWTEESIRFYEQAAIFSRFHECIAKEISEFITDEDHVVDLGCGLGFLSLQLSKLCRNVTAVDCDQNVLEALKVNMLENDIRNIQIQHSDWHKIRKIPKWDIVVASFFGRSQEDMDSFLRLCRKKVIFIFPNGESEGFLPKKSEYTKRETVKETEVSLRAKYKISYYKELELEFGQPFHTMEEAFRFVRNYRKDAGKSVIRKHLEQYLIPVENQKFSYYLPNKKQIAICVLEK</sequence>
<dbReference type="GO" id="GO:0008168">
    <property type="term" value="F:methyltransferase activity"/>
    <property type="evidence" value="ECO:0007669"/>
    <property type="project" value="UniProtKB-KW"/>
</dbReference>
<gene>
    <name evidence="2" type="ORF">J27TS8_22340</name>
</gene>
<keyword evidence="2" id="KW-0489">Methyltransferase</keyword>
<dbReference type="EMBL" id="BORC01000003">
    <property type="protein sequence ID" value="GIN62241.1"/>
    <property type="molecule type" value="Genomic_DNA"/>
</dbReference>
<protein>
    <submittedName>
        <fullName evidence="2">SAM-dependent methyltransferase</fullName>
    </submittedName>
</protein>
<name>A0A920BU47_9BACI</name>
<dbReference type="Proteomes" id="UP000682111">
    <property type="component" value="Unassembled WGS sequence"/>
</dbReference>
<dbReference type="RefSeq" id="WP_212933663.1">
    <property type="nucleotide sequence ID" value="NZ_BORC01000003.1"/>
</dbReference>
<dbReference type="SUPFAM" id="SSF53335">
    <property type="entry name" value="S-adenosyl-L-methionine-dependent methyltransferases"/>
    <property type="match status" value="1"/>
</dbReference>
<evidence type="ECO:0000259" key="1">
    <source>
        <dbReference type="Pfam" id="PF13649"/>
    </source>
</evidence>
<proteinExistence type="predicted"/>
<evidence type="ECO:0000313" key="3">
    <source>
        <dbReference type="Proteomes" id="UP000682111"/>
    </source>
</evidence>
<dbReference type="InterPro" id="IPR029063">
    <property type="entry name" value="SAM-dependent_MTases_sf"/>
</dbReference>
<dbReference type="AlphaFoldDB" id="A0A920BU47"/>
<accession>A0A920BU47</accession>
<reference evidence="2" key="1">
    <citation type="submission" date="2021-03" db="EMBL/GenBank/DDBJ databases">
        <title>Antimicrobial resistance genes in bacteria isolated from Japanese honey, and their potential for conferring macrolide and lincosamide resistance in the American foulbrood pathogen Paenibacillus larvae.</title>
        <authorList>
            <person name="Okamoto M."/>
            <person name="Kumagai M."/>
            <person name="Kanamori H."/>
            <person name="Takamatsu D."/>
        </authorList>
    </citation>
    <scope>NUCLEOTIDE SEQUENCE</scope>
    <source>
        <strain evidence="2">J27TS8</strain>
    </source>
</reference>